<feature type="region of interest" description="Disordered" evidence="2">
    <location>
        <begin position="975"/>
        <end position="995"/>
    </location>
</feature>
<reference evidence="5" key="2">
    <citation type="submission" date="2025-08" db="UniProtKB">
        <authorList>
            <consortium name="RefSeq"/>
        </authorList>
    </citation>
    <scope>IDENTIFICATION</scope>
    <source>
        <strain evidence="5">S238N-H82</strain>
        <tissue evidence="5">Testes</tissue>
    </source>
</reference>
<dbReference type="Pfam" id="PF19273">
    <property type="entry name" value="Exportin-5"/>
    <property type="match status" value="1"/>
</dbReference>
<dbReference type="OMA" id="IAKRSWG"/>
<sequence>MEQELAPLVQQLIGAVEVAMSPMSGSRQRQEAYQLCENFKEHSPHCAACGLQLAQKNNNPVIRHFGLQLLEHCARFRWNSWQPSEKVQFKDTVLKMMAEGVDNILTEQPYIKDALSKIVVELIKREWPQHWPTMMEELSRVAALGETQTELVLLIFLRLVEDIVAFQNLPSQRRKDILQCLTAHMGELFTFFTTTLQTHTLQYHQLAHSPGEAEKIKAQCHCRVAQAVLKTLCGYVEWVSVSHVFANDGKLVESLCLLLGQQDFQLHAAECLLLLVNRRGRTEERKPLLLLFNDGAMDTILSAASSADREALQNEQHYLFLKRLCQLLVGLGQQLGTLWGPTGLGVGCPSNFSKYLSAILSFTAHSSQSLSSLTQGLWAAFLRHEHISKDSIFLEFVPKVLQQATINVVKTGLPSCSDSPSCTFSQVDFDSDDEFNSFFAAFRAQIVETVRLCTGLMPKVAFHYTDQWIRQLMASPIDPGDATAPGQGYCNLTSPSFVRWDGLTCYMETVVNKIVKLEAVQLVIPEGVSLLEDVLMYSPKDPLILSCVLTCVSTLFPFGLETIDTILPPVLQKIFAAVVFSLPDQTNATMRSRGVQNVRRHACSALLRICRDSPDILLASFDLLYGYVKKLLAEEPSLTQMEKTTLSESLMLISNQFKNFDRQSAFIQEMVSPVSAVWLSPTMKQVVSSPALFISSVGMDKPACPTGQNDPAQRDRQQVLYCINMMLGLVKRCKWPQDKEEAMRGGFVLGQSGDGAVVYRNPSTAHIIPLLENLLVLSRTLNGIWLPAVRSKIHADFTKAYDLQEGERLCVLGLHSPHPAPNDPAVGKTPVEKMQSFLTSVHDNCYHVLGNCGASLGREFYGIPQLANLCLASIMTSLDHIPDYRLRPIIRVFMKPFVQNCPSDFYSSLLLPMLSALSQYMLQRLNTRWEVINNRQAETDGAGEEVTQEVVDDQLTRLLTREYIDLLAAAFTTKRTPDTSNSQDGMQEPSENAPTFHQQEISALGKCLLQHESVATAVLICLYSALWWNDTTSCHRAGSFAWMMLKQVLERGVQPEMINHLFLCILRGLHQHGQHESCQATLVGLGFQFYETLRPTHPQLPAVLVQVPNCTAAAVENFDNKVALNPAPAKPVPDKRKKEMFKKLVSGAIGKHVGQQFKKDVNIPNLPPLFKPPKPSKPSLDQSDTNDLGIASLFDPNKEV</sequence>
<evidence type="ECO:0000313" key="4">
    <source>
        <dbReference type="Proteomes" id="UP000001554"/>
    </source>
</evidence>
<dbReference type="InterPro" id="IPR013598">
    <property type="entry name" value="Exportin-1/Importin-b-like"/>
</dbReference>
<evidence type="ECO:0000259" key="3">
    <source>
        <dbReference type="SMART" id="SM00913"/>
    </source>
</evidence>
<feature type="domain" description="Importin N-terminal" evidence="3">
    <location>
        <begin position="32"/>
        <end position="99"/>
    </location>
</feature>
<dbReference type="GO" id="GO:0031267">
    <property type="term" value="F:small GTPase binding"/>
    <property type="evidence" value="ECO:0007669"/>
    <property type="project" value="InterPro"/>
</dbReference>
<dbReference type="Proteomes" id="UP000001554">
    <property type="component" value="Chromosome 1"/>
</dbReference>
<dbReference type="GO" id="GO:0003723">
    <property type="term" value="F:RNA binding"/>
    <property type="evidence" value="ECO:0000318"/>
    <property type="project" value="GO_Central"/>
</dbReference>
<dbReference type="GeneID" id="118409661"/>
<accession>A0A9J7KMI5</accession>
<proteinExistence type="inferred from homology"/>
<comment type="similarity">
    <text evidence="1">Belongs to the exportin family.</text>
</comment>
<feature type="region of interest" description="Disordered" evidence="2">
    <location>
        <begin position="1156"/>
        <end position="1200"/>
    </location>
</feature>
<dbReference type="InterPro" id="IPR045478">
    <property type="entry name" value="Exportin-5_C"/>
</dbReference>
<dbReference type="PANTHER" id="PTHR11223:SF3">
    <property type="entry name" value="EXPORTIN-5"/>
    <property type="match status" value="1"/>
</dbReference>
<feature type="compositionally biased region" description="Polar residues" evidence="2">
    <location>
        <begin position="978"/>
        <end position="995"/>
    </location>
</feature>
<dbReference type="FunFam" id="1.25.10.10:FF:001269">
    <property type="entry name" value="Exportin 5"/>
    <property type="match status" value="1"/>
</dbReference>
<dbReference type="GO" id="GO:0005049">
    <property type="term" value="F:nuclear export signal receptor activity"/>
    <property type="evidence" value="ECO:0000318"/>
    <property type="project" value="GO_Central"/>
</dbReference>
<protein>
    <submittedName>
        <fullName evidence="5">Exportin-5-like</fullName>
    </submittedName>
</protein>
<dbReference type="OrthoDB" id="2215036at2759"/>
<dbReference type="InterPro" id="IPR011989">
    <property type="entry name" value="ARM-like"/>
</dbReference>
<feature type="compositionally biased region" description="Pro residues" evidence="2">
    <location>
        <begin position="1165"/>
        <end position="1176"/>
    </location>
</feature>
<dbReference type="KEGG" id="bfo:118409661"/>
<dbReference type="Gene3D" id="1.25.10.10">
    <property type="entry name" value="Leucine-rich Repeat Variant"/>
    <property type="match status" value="1"/>
</dbReference>
<evidence type="ECO:0000313" key="5">
    <source>
        <dbReference type="RefSeq" id="XP_035666731.1"/>
    </source>
</evidence>
<reference evidence="4" key="1">
    <citation type="journal article" date="2020" name="Nat. Ecol. Evol.">
        <title>Deeply conserved synteny resolves early events in vertebrate evolution.</title>
        <authorList>
            <person name="Simakov O."/>
            <person name="Marletaz F."/>
            <person name="Yue J.X."/>
            <person name="O'Connell B."/>
            <person name="Jenkins J."/>
            <person name="Brandt A."/>
            <person name="Calef R."/>
            <person name="Tung C.H."/>
            <person name="Huang T.K."/>
            <person name="Schmutz J."/>
            <person name="Satoh N."/>
            <person name="Yu J.K."/>
            <person name="Putnam N.H."/>
            <person name="Green R.E."/>
            <person name="Rokhsar D.S."/>
        </authorList>
    </citation>
    <scope>NUCLEOTIDE SEQUENCE [LARGE SCALE GENOMIC DNA]</scope>
    <source>
        <strain evidence="4">S238N-H82</strain>
    </source>
</reference>
<dbReference type="Pfam" id="PF03810">
    <property type="entry name" value="IBN_N"/>
    <property type="match status" value="1"/>
</dbReference>
<dbReference type="SMART" id="SM00913">
    <property type="entry name" value="IBN_N"/>
    <property type="match status" value="1"/>
</dbReference>
<dbReference type="RefSeq" id="XP_035666731.1">
    <property type="nucleotide sequence ID" value="XM_035810838.1"/>
</dbReference>
<dbReference type="GO" id="GO:0006611">
    <property type="term" value="P:protein export from nucleus"/>
    <property type="evidence" value="ECO:0007669"/>
    <property type="project" value="InterPro"/>
</dbReference>
<dbReference type="GO" id="GO:0005634">
    <property type="term" value="C:nucleus"/>
    <property type="evidence" value="ECO:0000318"/>
    <property type="project" value="GO_Central"/>
</dbReference>
<name>A0A9J7KMI5_BRAFL</name>
<dbReference type="SUPFAM" id="SSF48371">
    <property type="entry name" value="ARM repeat"/>
    <property type="match status" value="1"/>
</dbReference>
<dbReference type="PANTHER" id="PTHR11223">
    <property type="entry name" value="EXPORTIN 1/5"/>
    <property type="match status" value="1"/>
</dbReference>
<dbReference type="AlphaFoldDB" id="A0A9J7KMI5"/>
<dbReference type="InterPro" id="IPR016024">
    <property type="entry name" value="ARM-type_fold"/>
</dbReference>
<dbReference type="Pfam" id="PF08389">
    <property type="entry name" value="Xpo1"/>
    <property type="match status" value="1"/>
</dbReference>
<evidence type="ECO:0000256" key="1">
    <source>
        <dbReference type="ARBA" id="ARBA00009466"/>
    </source>
</evidence>
<keyword evidence="4" id="KW-1185">Reference proteome</keyword>
<organism evidence="4 5">
    <name type="scientific">Branchiostoma floridae</name>
    <name type="common">Florida lancelet</name>
    <name type="synonym">Amphioxus</name>
    <dbReference type="NCBI Taxonomy" id="7739"/>
    <lineage>
        <taxon>Eukaryota</taxon>
        <taxon>Metazoa</taxon>
        <taxon>Chordata</taxon>
        <taxon>Cephalochordata</taxon>
        <taxon>Leptocardii</taxon>
        <taxon>Amphioxiformes</taxon>
        <taxon>Branchiostomatidae</taxon>
        <taxon>Branchiostoma</taxon>
    </lineage>
</organism>
<evidence type="ECO:0000256" key="2">
    <source>
        <dbReference type="SAM" id="MobiDB-lite"/>
    </source>
</evidence>
<dbReference type="InterPro" id="IPR045065">
    <property type="entry name" value="XPO1/5"/>
</dbReference>
<dbReference type="GO" id="GO:0005737">
    <property type="term" value="C:cytoplasm"/>
    <property type="evidence" value="ECO:0000318"/>
    <property type="project" value="GO_Central"/>
</dbReference>
<dbReference type="GO" id="GO:0006405">
    <property type="term" value="P:RNA export from nucleus"/>
    <property type="evidence" value="ECO:0000318"/>
    <property type="project" value="GO_Central"/>
</dbReference>
<gene>
    <name evidence="5" type="primary">LOC118409661</name>
</gene>
<dbReference type="InterPro" id="IPR001494">
    <property type="entry name" value="Importin-beta_N"/>
</dbReference>